<proteinExistence type="predicted"/>
<accession>A0AAN6QG98</accession>
<dbReference type="Proteomes" id="UP001305647">
    <property type="component" value="Unassembled WGS sequence"/>
</dbReference>
<evidence type="ECO:0000313" key="1">
    <source>
        <dbReference type="EMBL" id="KAK4106672.1"/>
    </source>
</evidence>
<organism evidence="1 2">
    <name type="scientific">Parathielavia hyrcaniae</name>
    <dbReference type="NCBI Taxonomy" id="113614"/>
    <lineage>
        <taxon>Eukaryota</taxon>
        <taxon>Fungi</taxon>
        <taxon>Dikarya</taxon>
        <taxon>Ascomycota</taxon>
        <taxon>Pezizomycotina</taxon>
        <taxon>Sordariomycetes</taxon>
        <taxon>Sordariomycetidae</taxon>
        <taxon>Sordariales</taxon>
        <taxon>Chaetomiaceae</taxon>
        <taxon>Parathielavia</taxon>
    </lineage>
</organism>
<gene>
    <name evidence="1" type="ORF">N658DRAFT_394778</name>
</gene>
<reference evidence="1" key="1">
    <citation type="journal article" date="2023" name="Mol. Phylogenet. Evol.">
        <title>Genome-scale phylogeny and comparative genomics of the fungal order Sordariales.</title>
        <authorList>
            <person name="Hensen N."/>
            <person name="Bonometti L."/>
            <person name="Westerberg I."/>
            <person name="Brannstrom I.O."/>
            <person name="Guillou S."/>
            <person name="Cros-Aarteil S."/>
            <person name="Calhoun S."/>
            <person name="Haridas S."/>
            <person name="Kuo A."/>
            <person name="Mondo S."/>
            <person name="Pangilinan J."/>
            <person name="Riley R."/>
            <person name="LaButti K."/>
            <person name="Andreopoulos B."/>
            <person name="Lipzen A."/>
            <person name="Chen C."/>
            <person name="Yan M."/>
            <person name="Daum C."/>
            <person name="Ng V."/>
            <person name="Clum A."/>
            <person name="Steindorff A."/>
            <person name="Ohm R.A."/>
            <person name="Martin F."/>
            <person name="Silar P."/>
            <person name="Natvig D.O."/>
            <person name="Lalanne C."/>
            <person name="Gautier V."/>
            <person name="Ament-Velasquez S.L."/>
            <person name="Kruys A."/>
            <person name="Hutchinson M.I."/>
            <person name="Powell A.J."/>
            <person name="Barry K."/>
            <person name="Miller A.N."/>
            <person name="Grigoriev I.V."/>
            <person name="Debuchy R."/>
            <person name="Gladieux P."/>
            <person name="Hiltunen Thoren M."/>
            <person name="Johannesson H."/>
        </authorList>
    </citation>
    <scope>NUCLEOTIDE SEQUENCE</scope>
    <source>
        <strain evidence="1">CBS 757.83</strain>
    </source>
</reference>
<comment type="caution">
    <text evidence="1">The sequence shown here is derived from an EMBL/GenBank/DDBJ whole genome shotgun (WGS) entry which is preliminary data.</text>
</comment>
<sequence length="54" mass="5892">MAPNTDIATRALIVTLKSPFGGKTSAEISEETGISVRQINRIYARAIERGFEPN</sequence>
<dbReference type="AlphaFoldDB" id="A0AAN6QG98"/>
<protein>
    <submittedName>
        <fullName evidence="1">Uncharacterized protein</fullName>
    </submittedName>
</protein>
<dbReference type="EMBL" id="MU863624">
    <property type="protein sequence ID" value="KAK4106672.1"/>
    <property type="molecule type" value="Genomic_DNA"/>
</dbReference>
<keyword evidence="2" id="KW-1185">Reference proteome</keyword>
<evidence type="ECO:0000313" key="2">
    <source>
        <dbReference type="Proteomes" id="UP001305647"/>
    </source>
</evidence>
<reference evidence="1" key="2">
    <citation type="submission" date="2023-05" db="EMBL/GenBank/DDBJ databases">
        <authorList>
            <consortium name="Lawrence Berkeley National Laboratory"/>
            <person name="Steindorff A."/>
            <person name="Hensen N."/>
            <person name="Bonometti L."/>
            <person name="Westerberg I."/>
            <person name="Brannstrom I.O."/>
            <person name="Guillou S."/>
            <person name="Cros-Aarteil S."/>
            <person name="Calhoun S."/>
            <person name="Haridas S."/>
            <person name="Kuo A."/>
            <person name="Mondo S."/>
            <person name="Pangilinan J."/>
            <person name="Riley R."/>
            <person name="Labutti K."/>
            <person name="Andreopoulos B."/>
            <person name="Lipzen A."/>
            <person name="Chen C."/>
            <person name="Yanf M."/>
            <person name="Daum C."/>
            <person name="Ng V."/>
            <person name="Clum A."/>
            <person name="Ohm R."/>
            <person name="Martin F."/>
            <person name="Silar P."/>
            <person name="Natvig D."/>
            <person name="Lalanne C."/>
            <person name="Gautier V."/>
            <person name="Ament-Velasquez S.L."/>
            <person name="Kruys A."/>
            <person name="Hutchinson M.I."/>
            <person name="Powell A.J."/>
            <person name="Barry K."/>
            <person name="Miller A.N."/>
            <person name="Grigoriev I.V."/>
            <person name="Debuchy R."/>
            <person name="Gladieux P."/>
            <person name="Thoren M.H."/>
            <person name="Johannesson H."/>
        </authorList>
    </citation>
    <scope>NUCLEOTIDE SEQUENCE</scope>
    <source>
        <strain evidence="1">CBS 757.83</strain>
    </source>
</reference>
<feature type="non-terminal residue" evidence="1">
    <location>
        <position position="54"/>
    </location>
</feature>
<name>A0AAN6QG98_9PEZI</name>